<feature type="compositionally biased region" description="Basic and acidic residues" evidence="1">
    <location>
        <begin position="52"/>
        <end position="65"/>
    </location>
</feature>
<dbReference type="Pfam" id="PF20133">
    <property type="entry name" value="HHL1-like"/>
    <property type="match status" value="1"/>
</dbReference>
<dbReference type="InterPro" id="IPR045388">
    <property type="entry name" value="HHL1-like"/>
</dbReference>
<reference evidence="3" key="1">
    <citation type="submission" date="2021-01" db="EMBL/GenBank/DDBJ databases">
        <authorList>
            <person name="Corre E."/>
            <person name="Pelletier E."/>
            <person name="Niang G."/>
            <person name="Scheremetjew M."/>
            <person name="Finn R."/>
            <person name="Kale V."/>
            <person name="Holt S."/>
            <person name="Cochrane G."/>
            <person name="Meng A."/>
            <person name="Brown T."/>
            <person name="Cohen L."/>
        </authorList>
    </citation>
    <scope>NUCLEOTIDE SEQUENCE</scope>
    <source>
        <strain evidence="3">CCMP127</strain>
    </source>
</reference>
<sequence>MKISGTSLLVLASALVSTSAFSVTPQLSVSTKSSTTALAAKGFGAPKKQTKKKSDGQVKREQESSKYDEIAASGGQQYSVFVRQFGSDDKSWLPCGSIAVPRNAQVSDAIFSNESALKGSIVRMYPKLRGYETEFEFGFNLKVYPDDPIEVAKKGASGKTEGPSIGNWISTLLSPVDAGASFPPKN</sequence>
<accession>A0A7S3LCM0</accession>
<evidence type="ECO:0000313" key="3">
    <source>
        <dbReference type="EMBL" id="CAE0419155.1"/>
    </source>
</evidence>
<protein>
    <submittedName>
        <fullName evidence="3">Uncharacterized protein</fullName>
    </submittedName>
</protein>
<feature type="chain" id="PRO_5031465067" evidence="2">
    <location>
        <begin position="21"/>
        <end position="186"/>
    </location>
</feature>
<name>A0A7S3LCM0_9STRA</name>
<gene>
    <name evidence="3" type="ORF">ACOF00016_LOCUS16010</name>
</gene>
<proteinExistence type="predicted"/>
<feature type="region of interest" description="Disordered" evidence="1">
    <location>
        <begin position="44"/>
        <end position="65"/>
    </location>
</feature>
<dbReference type="EMBL" id="HBIM01021478">
    <property type="protein sequence ID" value="CAE0419155.1"/>
    <property type="molecule type" value="Transcribed_RNA"/>
</dbReference>
<dbReference type="AlphaFoldDB" id="A0A7S3LCM0"/>
<feature type="signal peptide" evidence="2">
    <location>
        <begin position="1"/>
        <end position="20"/>
    </location>
</feature>
<organism evidence="3">
    <name type="scientific">Amphora coffeiformis</name>
    <dbReference type="NCBI Taxonomy" id="265554"/>
    <lineage>
        <taxon>Eukaryota</taxon>
        <taxon>Sar</taxon>
        <taxon>Stramenopiles</taxon>
        <taxon>Ochrophyta</taxon>
        <taxon>Bacillariophyta</taxon>
        <taxon>Bacillariophyceae</taxon>
        <taxon>Bacillariophycidae</taxon>
        <taxon>Thalassiophysales</taxon>
        <taxon>Catenulaceae</taxon>
        <taxon>Amphora</taxon>
    </lineage>
</organism>
<evidence type="ECO:0000256" key="1">
    <source>
        <dbReference type="SAM" id="MobiDB-lite"/>
    </source>
</evidence>
<evidence type="ECO:0000256" key="2">
    <source>
        <dbReference type="SAM" id="SignalP"/>
    </source>
</evidence>
<keyword evidence="2" id="KW-0732">Signal</keyword>